<gene>
    <name evidence="2" type="ORF">HDE69_004109</name>
</gene>
<dbReference type="GO" id="GO:0004175">
    <property type="term" value="F:endopeptidase activity"/>
    <property type="evidence" value="ECO:0007669"/>
    <property type="project" value="TreeGrafter"/>
</dbReference>
<protein>
    <submittedName>
        <fullName evidence="2">C-terminal processing protease CtpA/Prc</fullName>
    </submittedName>
</protein>
<dbReference type="PANTHER" id="PTHR32060:SF30">
    <property type="entry name" value="CARBOXY-TERMINAL PROCESSING PROTEASE CTPA"/>
    <property type="match status" value="1"/>
</dbReference>
<name>A0A7W8YWN3_9SPHI</name>
<organism evidence="2 3">
    <name type="scientific">Pedobacter cryoconitis</name>
    <dbReference type="NCBI Taxonomy" id="188932"/>
    <lineage>
        <taxon>Bacteria</taxon>
        <taxon>Pseudomonadati</taxon>
        <taxon>Bacteroidota</taxon>
        <taxon>Sphingobacteriia</taxon>
        <taxon>Sphingobacteriales</taxon>
        <taxon>Sphingobacteriaceae</taxon>
        <taxon>Pedobacter</taxon>
    </lineage>
</organism>
<accession>A0A7W8YWN3</accession>
<keyword evidence="2" id="KW-0378">Hydrolase</keyword>
<dbReference type="Gene3D" id="3.90.226.10">
    <property type="entry name" value="2-enoyl-CoA Hydratase, Chain A, domain 1"/>
    <property type="match status" value="1"/>
</dbReference>
<keyword evidence="2" id="KW-0645">Protease</keyword>
<dbReference type="SUPFAM" id="SSF52096">
    <property type="entry name" value="ClpP/crotonase"/>
    <property type="match status" value="1"/>
</dbReference>
<proteinExistence type="predicted"/>
<dbReference type="AlphaFoldDB" id="A0A7W8YWN3"/>
<dbReference type="InterPro" id="IPR005151">
    <property type="entry name" value="Tail-specific_protease"/>
</dbReference>
<evidence type="ECO:0000313" key="2">
    <source>
        <dbReference type="EMBL" id="MBB5623027.1"/>
    </source>
</evidence>
<sequence>MENREEPIRSTVSNVFPSFKILDKETNLLVLPSFSIRYKEKVDSVIKQNKDLLGNSKHLIIDIRNNQGGTTTTYEELLPYIYTNPIYTTTASILATTDNINGLYHPDMPGLSEVTRKKFKESIRKMNEHKNEFYPLYPPDTIRLAHVLKNPQRISILINGESASAAEIMILNYRQSKKVTLFGQNSSGAIDYVDVLQLKIPCSYFSILYPAVRYNSVDTKPLNNIGIAPHVIISDQVKDWVEYVRIYKAKK</sequence>
<evidence type="ECO:0000259" key="1">
    <source>
        <dbReference type="Pfam" id="PF03572"/>
    </source>
</evidence>
<dbReference type="GO" id="GO:0006508">
    <property type="term" value="P:proteolysis"/>
    <property type="evidence" value="ECO:0007669"/>
    <property type="project" value="UniProtKB-KW"/>
</dbReference>
<dbReference type="Proteomes" id="UP000537718">
    <property type="component" value="Unassembled WGS sequence"/>
</dbReference>
<comment type="caution">
    <text evidence="2">The sequence shown here is derived from an EMBL/GenBank/DDBJ whole genome shotgun (WGS) entry which is preliminary data.</text>
</comment>
<dbReference type="Pfam" id="PF03572">
    <property type="entry name" value="Peptidase_S41"/>
    <property type="match status" value="1"/>
</dbReference>
<reference evidence="2 3" key="1">
    <citation type="submission" date="2020-08" db="EMBL/GenBank/DDBJ databases">
        <title>Genomic Encyclopedia of Type Strains, Phase IV (KMG-V): Genome sequencing to study the core and pangenomes of soil and plant-associated prokaryotes.</title>
        <authorList>
            <person name="Whitman W."/>
        </authorList>
    </citation>
    <scope>NUCLEOTIDE SEQUENCE [LARGE SCALE GENOMIC DNA]</scope>
    <source>
        <strain evidence="2 3">MP7CTX6</strain>
    </source>
</reference>
<evidence type="ECO:0000313" key="3">
    <source>
        <dbReference type="Proteomes" id="UP000537718"/>
    </source>
</evidence>
<dbReference type="PANTHER" id="PTHR32060">
    <property type="entry name" value="TAIL-SPECIFIC PROTEASE"/>
    <property type="match status" value="1"/>
</dbReference>
<dbReference type="GO" id="GO:0030288">
    <property type="term" value="C:outer membrane-bounded periplasmic space"/>
    <property type="evidence" value="ECO:0007669"/>
    <property type="project" value="TreeGrafter"/>
</dbReference>
<dbReference type="RefSeq" id="WP_183869160.1">
    <property type="nucleotide sequence ID" value="NZ_JACHCF010000010.1"/>
</dbReference>
<feature type="domain" description="Tail specific protease" evidence="1">
    <location>
        <begin position="29"/>
        <end position="232"/>
    </location>
</feature>
<dbReference type="InterPro" id="IPR029045">
    <property type="entry name" value="ClpP/crotonase-like_dom_sf"/>
</dbReference>
<dbReference type="EMBL" id="JACHCF010000010">
    <property type="protein sequence ID" value="MBB5623027.1"/>
    <property type="molecule type" value="Genomic_DNA"/>
</dbReference>
<dbReference type="GO" id="GO:0007165">
    <property type="term" value="P:signal transduction"/>
    <property type="evidence" value="ECO:0007669"/>
    <property type="project" value="TreeGrafter"/>
</dbReference>
<dbReference type="GO" id="GO:0008236">
    <property type="term" value="F:serine-type peptidase activity"/>
    <property type="evidence" value="ECO:0007669"/>
    <property type="project" value="InterPro"/>
</dbReference>